<evidence type="ECO:0000313" key="2">
    <source>
        <dbReference type="Proteomes" id="UP000815325"/>
    </source>
</evidence>
<evidence type="ECO:0008006" key="3">
    <source>
        <dbReference type="Google" id="ProtNLM"/>
    </source>
</evidence>
<dbReference type="Proteomes" id="UP000815325">
    <property type="component" value="Unassembled WGS sequence"/>
</dbReference>
<sequence length="68" mass="7270">MKWSTLMHDTLPLTVVRPNSGKHVTSKPGKAQGLCYVPALELACACAPPSFYTAAAFPNIVPFNPSQP</sequence>
<organism evidence="1 2">
    <name type="scientific">Dunaliella salina</name>
    <name type="common">Green alga</name>
    <name type="synonym">Protococcus salinus</name>
    <dbReference type="NCBI Taxonomy" id="3046"/>
    <lineage>
        <taxon>Eukaryota</taxon>
        <taxon>Viridiplantae</taxon>
        <taxon>Chlorophyta</taxon>
        <taxon>core chlorophytes</taxon>
        <taxon>Chlorophyceae</taxon>
        <taxon>CS clade</taxon>
        <taxon>Chlamydomonadales</taxon>
        <taxon>Dunaliellaceae</taxon>
        <taxon>Dunaliella</taxon>
    </lineage>
</organism>
<evidence type="ECO:0000313" key="1">
    <source>
        <dbReference type="EMBL" id="KAF5826189.1"/>
    </source>
</evidence>
<keyword evidence="2" id="KW-1185">Reference proteome</keyword>
<accession>A0ABQ7FUV9</accession>
<reference evidence="1" key="1">
    <citation type="submission" date="2017-08" db="EMBL/GenBank/DDBJ databases">
        <authorList>
            <person name="Polle J.E."/>
            <person name="Barry K."/>
            <person name="Cushman J."/>
            <person name="Schmutz J."/>
            <person name="Tran D."/>
            <person name="Hathwaick L.T."/>
            <person name="Yim W.C."/>
            <person name="Jenkins J."/>
            <person name="Mckie-Krisberg Z.M."/>
            <person name="Prochnik S."/>
            <person name="Lindquist E."/>
            <person name="Dockter R.B."/>
            <person name="Adam C."/>
            <person name="Molina H."/>
            <person name="Bunkerborg J."/>
            <person name="Jin E."/>
            <person name="Buchheim M."/>
            <person name="Magnuson J."/>
        </authorList>
    </citation>
    <scope>NUCLEOTIDE SEQUENCE</scope>
    <source>
        <strain evidence="1">CCAP 19/18</strain>
    </source>
</reference>
<gene>
    <name evidence="1" type="ORF">DUNSADRAFT_4244</name>
</gene>
<protein>
    <recommendedName>
        <fullName evidence="3">Encoded protein</fullName>
    </recommendedName>
</protein>
<name>A0ABQ7FUV9_DUNSA</name>
<comment type="caution">
    <text evidence="1">The sequence shown here is derived from an EMBL/GenBank/DDBJ whole genome shotgun (WGS) entry which is preliminary data.</text>
</comment>
<proteinExistence type="predicted"/>
<dbReference type="EMBL" id="MU071212">
    <property type="protein sequence ID" value="KAF5826189.1"/>
    <property type="molecule type" value="Genomic_DNA"/>
</dbReference>